<gene>
    <name evidence="6" type="ORF">ACFOPI_05850</name>
</gene>
<keyword evidence="2" id="KW-0238">DNA-binding</keyword>
<dbReference type="InterPro" id="IPR009057">
    <property type="entry name" value="Homeodomain-like_sf"/>
</dbReference>
<dbReference type="PANTHER" id="PTHR46796">
    <property type="entry name" value="HTH-TYPE TRANSCRIPTIONAL ACTIVATOR RHAS-RELATED"/>
    <property type="match status" value="1"/>
</dbReference>
<dbReference type="InterPro" id="IPR050204">
    <property type="entry name" value="AraC_XylS_family_regulators"/>
</dbReference>
<feature type="domain" description="HTH araC/xylS-type" evidence="5">
    <location>
        <begin position="183"/>
        <end position="268"/>
    </location>
</feature>
<dbReference type="RefSeq" id="WP_382172030.1">
    <property type="nucleotide sequence ID" value="NZ_JBHRXX010000002.1"/>
</dbReference>
<evidence type="ECO:0000313" key="6">
    <source>
        <dbReference type="EMBL" id="MFC3683108.1"/>
    </source>
</evidence>
<dbReference type="SMART" id="SM00342">
    <property type="entry name" value="HTH_ARAC"/>
    <property type="match status" value="1"/>
</dbReference>
<evidence type="ECO:0000256" key="1">
    <source>
        <dbReference type="ARBA" id="ARBA00023015"/>
    </source>
</evidence>
<dbReference type="Pfam" id="PF12833">
    <property type="entry name" value="HTH_18"/>
    <property type="match status" value="1"/>
</dbReference>
<keyword evidence="3" id="KW-0804">Transcription</keyword>
<sequence>MAAPPARLDRLSALLEGLAPTVLLDPGTADADGAAAAPTPEDLRLYLLTRDGMRLRLAGRTLPVHAPAMVVMRASAPHRLEGKRLGGQGHLIRARVRLAGPVADLFLEEFAEPRVLSLANDEPALRLAVTLIETELGAPRCGQPALLHRAGDILFIGLLRHLVAHPGPGATGLFSGLADPRIARALVAMHQRPQADWSLERLAGEAGMSRTAFASTFREVMRRTPGRYLSAIRLALARRAVDSGKGLKEAARVAGYGNVSALSRALSRARAGSDNADPVPDGLSAVQAV</sequence>
<dbReference type="Gene3D" id="1.10.10.60">
    <property type="entry name" value="Homeodomain-like"/>
    <property type="match status" value="1"/>
</dbReference>
<dbReference type="SUPFAM" id="SSF46689">
    <property type="entry name" value="Homeodomain-like"/>
    <property type="match status" value="1"/>
</dbReference>
<organism evidence="6 7">
    <name type="scientific">Hydrogenophaga luteola</name>
    <dbReference type="NCBI Taxonomy" id="1591122"/>
    <lineage>
        <taxon>Bacteria</taxon>
        <taxon>Pseudomonadati</taxon>
        <taxon>Pseudomonadota</taxon>
        <taxon>Betaproteobacteria</taxon>
        <taxon>Burkholderiales</taxon>
        <taxon>Comamonadaceae</taxon>
        <taxon>Hydrogenophaga</taxon>
    </lineage>
</organism>
<protein>
    <submittedName>
        <fullName evidence="6">Cupin domain-containing protein</fullName>
    </submittedName>
</protein>
<proteinExistence type="predicted"/>
<dbReference type="InterPro" id="IPR018060">
    <property type="entry name" value="HTH_AraC"/>
</dbReference>
<dbReference type="PROSITE" id="PS01124">
    <property type="entry name" value="HTH_ARAC_FAMILY_2"/>
    <property type="match status" value="1"/>
</dbReference>
<evidence type="ECO:0000256" key="2">
    <source>
        <dbReference type="ARBA" id="ARBA00023125"/>
    </source>
</evidence>
<name>A0ABV7W1F5_9BURK</name>
<comment type="caution">
    <text evidence="6">The sequence shown here is derived from an EMBL/GenBank/DDBJ whole genome shotgun (WGS) entry which is preliminary data.</text>
</comment>
<evidence type="ECO:0000256" key="3">
    <source>
        <dbReference type="ARBA" id="ARBA00023163"/>
    </source>
</evidence>
<dbReference type="InterPro" id="IPR032783">
    <property type="entry name" value="AraC_lig"/>
</dbReference>
<feature type="region of interest" description="Disordered" evidence="4">
    <location>
        <begin position="270"/>
        <end position="289"/>
    </location>
</feature>
<dbReference type="Proteomes" id="UP001595729">
    <property type="component" value="Unassembled WGS sequence"/>
</dbReference>
<dbReference type="PANTHER" id="PTHR46796:SF7">
    <property type="entry name" value="ARAC FAMILY TRANSCRIPTIONAL REGULATOR"/>
    <property type="match status" value="1"/>
</dbReference>
<evidence type="ECO:0000313" key="7">
    <source>
        <dbReference type="Proteomes" id="UP001595729"/>
    </source>
</evidence>
<evidence type="ECO:0000256" key="4">
    <source>
        <dbReference type="SAM" id="MobiDB-lite"/>
    </source>
</evidence>
<accession>A0ABV7W1F5</accession>
<evidence type="ECO:0000259" key="5">
    <source>
        <dbReference type="PROSITE" id="PS01124"/>
    </source>
</evidence>
<dbReference type="EMBL" id="JBHRXX010000002">
    <property type="protein sequence ID" value="MFC3683108.1"/>
    <property type="molecule type" value="Genomic_DNA"/>
</dbReference>
<keyword evidence="7" id="KW-1185">Reference proteome</keyword>
<reference evidence="7" key="1">
    <citation type="journal article" date="2019" name="Int. J. Syst. Evol. Microbiol.">
        <title>The Global Catalogue of Microorganisms (GCM) 10K type strain sequencing project: providing services to taxonomists for standard genome sequencing and annotation.</title>
        <authorList>
            <consortium name="The Broad Institute Genomics Platform"/>
            <consortium name="The Broad Institute Genome Sequencing Center for Infectious Disease"/>
            <person name="Wu L."/>
            <person name="Ma J."/>
        </authorList>
    </citation>
    <scope>NUCLEOTIDE SEQUENCE [LARGE SCALE GENOMIC DNA]</scope>
    <source>
        <strain evidence="7">KCTC 42501</strain>
    </source>
</reference>
<dbReference type="Pfam" id="PF12852">
    <property type="entry name" value="Cupin_6"/>
    <property type="match status" value="1"/>
</dbReference>
<keyword evidence="1" id="KW-0805">Transcription regulation</keyword>